<evidence type="ECO:0000313" key="3">
    <source>
        <dbReference type="RefSeq" id="XP_030536605.2"/>
    </source>
</evidence>
<protein>
    <submittedName>
        <fullName evidence="3">Uncharacterized protein At1g05835</fullName>
    </submittedName>
</protein>
<dbReference type="AlphaFoldDB" id="A0A8B8PP98"/>
<dbReference type="InterPro" id="IPR040361">
    <property type="entry name" value="TPD1"/>
</dbReference>
<keyword evidence="2" id="KW-1185">Reference proteome</keyword>
<dbReference type="KEGG" id="rarg:115745282"/>
<reference evidence="2" key="1">
    <citation type="submission" date="2025-05" db="UniProtKB">
        <authorList>
            <consortium name="RefSeq"/>
        </authorList>
    </citation>
    <scope>NUCLEOTIDE SEQUENCE [LARGE SCALE GENOMIC DNA]</scope>
</reference>
<dbReference type="GeneID" id="115745282"/>
<evidence type="ECO:0000256" key="1">
    <source>
        <dbReference type="ARBA" id="ARBA00022729"/>
    </source>
</evidence>
<dbReference type="PANTHER" id="PTHR33184:SF36">
    <property type="entry name" value="EXPANSIN-LIKE EG45 DOMAIN-CONTAINING PROTEIN"/>
    <property type="match status" value="1"/>
</dbReference>
<dbReference type="Pfam" id="PF24068">
    <property type="entry name" value="TPD1_C"/>
    <property type="match status" value="1"/>
</dbReference>
<reference evidence="3" key="2">
    <citation type="submission" date="2025-08" db="UniProtKB">
        <authorList>
            <consortium name="RefSeq"/>
        </authorList>
    </citation>
    <scope>IDENTIFICATION</scope>
    <source>
        <tissue evidence="3">Leaf</tissue>
    </source>
</reference>
<dbReference type="PANTHER" id="PTHR33184">
    <property type="entry name" value="PROTEIN TAPETUM DETERMINANT 1-LIKE-RELATED"/>
    <property type="match status" value="1"/>
</dbReference>
<dbReference type="RefSeq" id="XP_030536605.2">
    <property type="nucleotide sequence ID" value="XM_030680745.2"/>
</dbReference>
<feature type="non-terminal residue" evidence="3">
    <location>
        <position position="1"/>
    </location>
</feature>
<sequence>QTCSLCAIRTSSLHLSLSLSPSLSLCGSLNMTTLASFALLPWLLLSFSTLLHFGSGAKCTANGPTVKQTQVGFGDPPKFRVEVRNNCPMCPVIDMHIHCGSFDQSLVSPRLLKVVDRNDCVVGGGLPLPPLQQVSFTYSHPKYSLNPSSWDFQCE</sequence>
<evidence type="ECO:0000313" key="2">
    <source>
        <dbReference type="Proteomes" id="UP000827889"/>
    </source>
</evidence>
<gene>
    <name evidence="3" type="primary">LOC115745282</name>
</gene>
<dbReference type="GO" id="GO:0001709">
    <property type="term" value="P:cell fate determination"/>
    <property type="evidence" value="ECO:0007669"/>
    <property type="project" value="TreeGrafter"/>
</dbReference>
<name>A0A8B8PP98_9MYRT</name>
<organism evidence="2 3">
    <name type="scientific">Rhodamnia argentea</name>
    <dbReference type="NCBI Taxonomy" id="178133"/>
    <lineage>
        <taxon>Eukaryota</taxon>
        <taxon>Viridiplantae</taxon>
        <taxon>Streptophyta</taxon>
        <taxon>Embryophyta</taxon>
        <taxon>Tracheophyta</taxon>
        <taxon>Spermatophyta</taxon>
        <taxon>Magnoliopsida</taxon>
        <taxon>eudicotyledons</taxon>
        <taxon>Gunneridae</taxon>
        <taxon>Pentapetalae</taxon>
        <taxon>rosids</taxon>
        <taxon>malvids</taxon>
        <taxon>Myrtales</taxon>
        <taxon>Myrtaceae</taxon>
        <taxon>Myrtoideae</taxon>
        <taxon>Myrteae</taxon>
        <taxon>Australasian group</taxon>
        <taxon>Rhodamnia</taxon>
    </lineage>
</organism>
<accession>A0A8B8PP98</accession>
<dbReference type="Proteomes" id="UP000827889">
    <property type="component" value="Chromosome 1"/>
</dbReference>
<keyword evidence="1" id="KW-0732">Signal</keyword>
<proteinExistence type="predicted"/>